<dbReference type="Proteomes" id="UP000255106">
    <property type="component" value="Unassembled WGS sequence"/>
</dbReference>
<dbReference type="AlphaFoldDB" id="A0A377M5P1"/>
<name>A0A377M5P1_ENTCL</name>
<evidence type="ECO:0000256" key="1">
    <source>
        <dbReference type="SAM" id="MobiDB-lite"/>
    </source>
</evidence>
<feature type="compositionally biased region" description="Polar residues" evidence="1">
    <location>
        <begin position="26"/>
        <end position="42"/>
    </location>
</feature>
<sequence length="54" mass="5943">MKTTILVTLFSGLCLIASAHAEEKTLTPQQQRMTTCNQQATAKSAERGMPVRHI</sequence>
<evidence type="ECO:0000256" key="2">
    <source>
        <dbReference type="SAM" id="SignalP"/>
    </source>
</evidence>
<gene>
    <name evidence="3" type="primary">psiF_2</name>
    <name evidence="3" type="ORF">NCTC10005_06668</name>
</gene>
<dbReference type="EMBL" id="UGJB01000004">
    <property type="protein sequence ID" value="STQ13834.1"/>
    <property type="molecule type" value="Genomic_DNA"/>
</dbReference>
<organism evidence="3 4">
    <name type="scientific">Enterobacter cloacae</name>
    <dbReference type="NCBI Taxonomy" id="550"/>
    <lineage>
        <taxon>Bacteria</taxon>
        <taxon>Pseudomonadati</taxon>
        <taxon>Pseudomonadota</taxon>
        <taxon>Gammaproteobacteria</taxon>
        <taxon>Enterobacterales</taxon>
        <taxon>Enterobacteriaceae</taxon>
        <taxon>Enterobacter</taxon>
        <taxon>Enterobacter cloacae complex</taxon>
    </lineage>
</organism>
<evidence type="ECO:0000313" key="4">
    <source>
        <dbReference type="Proteomes" id="UP000255106"/>
    </source>
</evidence>
<keyword evidence="2" id="KW-0732">Signal</keyword>
<dbReference type="Pfam" id="PF07769">
    <property type="entry name" value="PsiF_repeat"/>
    <property type="match status" value="1"/>
</dbReference>
<dbReference type="InterPro" id="IPR011690">
    <property type="entry name" value="P_starv_induced_PsiF"/>
</dbReference>
<feature type="chain" id="PRO_5016845303" evidence="2">
    <location>
        <begin position="22"/>
        <end position="54"/>
    </location>
</feature>
<evidence type="ECO:0000313" key="3">
    <source>
        <dbReference type="EMBL" id="STQ13834.1"/>
    </source>
</evidence>
<protein>
    <submittedName>
        <fullName evidence="3">PsiF repeat</fullName>
    </submittedName>
</protein>
<feature type="region of interest" description="Disordered" evidence="1">
    <location>
        <begin position="26"/>
        <end position="54"/>
    </location>
</feature>
<feature type="signal peptide" evidence="2">
    <location>
        <begin position="1"/>
        <end position="21"/>
    </location>
</feature>
<proteinExistence type="predicted"/>
<reference evidence="3 4" key="1">
    <citation type="submission" date="2018-06" db="EMBL/GenBank/DDBJ databases">
        <authorList>
            <consortium name="Pathogen Informatics"/>
            <person name="Doyle S."/>
        </authorList>
    </citation>
    <scope>NUCLEOTIDE SEQUENCE [LARGE SCALE GENOMIC DNA]</scope>
    <source>
        <strain evidence="3 4">NCTC10005</strain>
    </source>
</reference>
<accession>A0A377M5P1</accession>